<evidence type="ECO:0000259" key="6">
    <source>
        <dbReference type="PROSITE" id="PS51352"/>
    </source>
</evidence>
<evidence type="ECO:0000256" key="1">
    <source>
        <dbReference type="ARBA" id="ARBA00006926"/>
    </source>
</evidence>
<dbReference type="PROSITE" id="PS00460">
    <property type="entry name" value="GLUTATHIONE_PEROXID_1"/>
    <property type="match status" value="1"/>
</dbReference>
<dbReference type="PANTHER" id="PTHR11592">
    <property type="entry name" value="GLUTATHIONE PEROXIDASE"/>
    <property type="match status" value="1"/>
</dbReference>
<proteinExistence type="inferred from homology"/>
<feature type="signal peptide" evidence="5">
    <location>
        <begin position="1"/>
        <end position="22"/>
    </location>
</feature>
<dbReference type="InterPro" id="IPR013766">
    <property type="entry name" value="Thioredoxin_domain"/>
</dbReference>
<dbReference type="Pfam" id="PF00255">
    <property type="entry name" value="GSHPx"/>
    <property type="match status" value="1"/>
</dbReference>
<dbReference type="InterPro" id="IPR029759">
    <property type="entry name" value="GPX_AS"/>
</dbReference>
<dbReference type="SUPFAM" id="SSF52833">
    <property type="entry name" value="Thioredoxin-like"/>
    <property type="match status" value="1"/>
</dbReference>
<evidence type="ECO:0000256" key="2">
    <source>
        <dbReference type="ARBA" id="ARBA00022559"/>
    </source>
</evidence>
<dbReference type="CDD" id="cd00340">
    <property type="entry name" value="GSH_Peroxidase"/>
    <property type="match status" value="1"/>
</dbReference>
<dbReference type="InterPro" id="IPR000889">
    <property type="entry name" value="Glutathione_peroxidase"/>
</dbReference>
<dbReference type="PRINTS" id="PR01011">
    <property type="entry name" value="GLUTPROXDASE"/>
</dbReference>
<name>A0ABN9ILV7_9RALS</name>
<keyword evidence="3 4" id="KW-0560">Oxidoreductase</keyword>
<sequence length="203" mass="22418">MKFCTPVFITALLVMLSAPVLAATGTTTTAPPPQALQASPATPASCPALLNYTFPRLQDEKPQSLCQYAGKVLLVVNTASYCGFTYQYKGLEALHEHYKNKGLVVLGFPSNDFFQEKSKNKDIADFCYNTYGVVFPMFAKTAVRGSDANPFYQQLAKQTGHAPSWNFNKYLIDRSGHVVAYYSSMTEPSDKDFLAKLDQLLAQ</sequence>
<evidence type="ECO:0000256" key="4">
    <source>
        <dbReference type="RuleBase" id="RU000499"/>
    </source>
</evidence>
<organism evidence="7 8">
    <name type="scientific">Ralstonia condita</name>
    <dbReference type="NCBI Taxonomy" id="3058600"/>
    <lineage>
        <taxon>Bacteria</taxon>
        <taxon>Pseudomonadati</taxon>
        <taxon>Pseudomonadota</taxon>
        <taxon>Betaproteobacteria</taxon>
        <taxon>Burkholderiales</taxon>
        <taxon>Burkholderiaceae</taxon>
        <taxon>Ralstonia</taxon>
    </lineage>
</organism>
<keyword evidence="5" id="KW-0732">Signal</keyword>
<dbReference type="PROSITE" id="PS51355">
    <property type="entry name" value="GLUTATHIONE_PEROXID_3"/>
    <property type="match status" value="1"/>
</dbReference>
<dbReference type="InterPro" id="IPR036249">
    <property type="entry name" value="Thioredoxin-like_sf"/>
</dbReference>
<dbReference type="EMBL" id="CATYWO010000002">
    <property type="protein sequence ID" value="CAJ0783348.1"/>
    <property type="molecule type" value="Genomic_DNA"/>
</dbReference>
<accession>A0ABN9ILV7</accession>
<feature type="domain" description="Thioredoxin" evidence="6">
    <location>
        <begin position="33"/>
        <end position="202"/>
    </location>
</feature>
<evidence type="ECO:0000313" key="7">
    <source>
        <dbReference type="EMBL" id="CAJ0783348.1"/>
    </source>
</evidence>
<gene>
    <name evidence="7" type="primary">btuE_1</name>
    <name evidence="7" type="ORF">LMG7141_01378</name>
</gene>
<keyword evidence="2 4" id="KW-0575">Peroxidase</keyword>
<feature type="chain" id="PRO_5047519070" description="Glutathione peroxidase" evidence="5">
    <location>
        <begin position="23"/>
        <end position="203"/>
    </location>
</feature>
<dbReference type="GO" id="GO:0140824">
    <property type="term" value="F:thioredoxin-dependent peroxiredoxin activity"/>
    <property type="evidence" value="ECO:0007669"/>
    <property type="project" value="UniProtKB-EC"/>
</dbReference>
<dbReference type="RefSeq" id="WP_316656740.1">
    <property type="nucleotide sequence ID" value="NZ_CATYWO010000002.1"/>
</dbReference>
<dbReference type="Proteomes" id="UP001189616">
    <property type="component" value="Unassembled WGS sequence"/>
</dbReference>
<comment type="caution">
    <text evidence="7">The sequence shown here is derived from an EMBL/GenBank/DDBJ whole genome shotgun (WGS) entry which is preliminary data.</text>
</comment>
<reference evidence="7 8" key="1">
    <citation type="submission" date="2023-07" db="EMBL/GenBank/DDBJ databases">
        <authorList>
            <person name="Peeters C."/>
        </authorList>
    </citation>
    <scope>NUCLEOTIDE SEQUENCE [LARGE SCALE GENOMIC DNA]</scope>
    <source>
        <strain evidence="7 8">LMG 7141</strain>
    </source>
</reference>
<keyword evidence="8" id="KW-1185">Reference proteome</keyword>
<comment type="similarity">
    <text evidence="1 4">Belongs to the glutathione peroxidase family.</text>
</comment>
<evidence type="ECO:0000256" key="3">
    <source>
        <dbReference type="ARBA" id="ARBA00023002"/>
    </source>
</evidence>
<dbReference type="PIRSF" id="PIRSF000303">
    <property type="entry name" value="Glutathion_perox"/>
    <property type="match status" value="1"/>
</dbReference>
<protein>
    <recommendedName>
        <fullName evidence="4">Glutathione peroxidase</fullName>
    </recommendedName>
</protein>
<evidence type="ECO:0000313" key="8">
    <source>
        <dbReference type="Proteomes" id="UP001189616"/>
    </source>
</evidence>
<dbReference type="Gene3D" id="3.40.30.10">
    <property type="entry name" value="Glutaredoxin"/>
    <property type="match status" value="1"/>
</dbReference>
<dbReference type="PANTHER" id="PTHR11592:SF44">
    <property type="entry name" value="GLUTATHIONE PEROXIDASE"/>
    <property type="match status" value="1"/>
</dbReference>
<evidence type="ECO:0000256" key="5">
    <source>
        <dbReference type="SAM" id="SignalP"/>
    </source>
</evidence>
<dbReference type="PROSITE" id="PS51352">
    <property type="entry name" value="THIOREDOXIN_2"/>
    <property type="match status" value="1"/>
</dbReference>